<gene>
    <name evidence="2" type="ORF">QV09_11925</name>
</gene>
<feature type="signal peptide" evidence="1">
    <location>
        <begin position="1"/>
        <end position="27"/>
    </location>
</feature>
<evidence type="ECO:0000313" key="2">
    <source>
        <dbReference type="EMBL" id="OBX06595.1"/>
    </source>
</evidence>
<organism evidence="2 3">
    <name type="scientific">Gallibacterium salpingitidis</name>
    <dbReference type="NCBI Taxonomy" id="505341"/>
    <lineage>
        <taxon>Bacteria</taxon>
        <taxon>Pseudomonadati</taxon>
        <taxon>Pseudomonadota</taxon>
        <taxon>Gammaproteobacteria</taxon>
        <taxon>Pasteurellales</taxon>
        <taxon>Pasteurellaceae</taxon>
        <taxon>Gallibacterium</taxon>
    </lineage>
</organism>
<feature type="chain" id="PRO_5044204943" evidence="1">
    <location>
        <begin position="28"/>
        <end position="247"/>
    </location>
</feature>
<dbReference type="PANTHER" id="PTHR34387:SF1">
    <property type="entry name" value="PERIPLASMIC IMMUNOGENIC PROTEIN"/>
    <property type="match status" value="1"/>
</dbReference>
<dbReference type="Pfam" id="PF04402">
    <property type="entry name" value="SIMPL"/>
    <property type="match status" value="1"/>
</dbReference>
<protein>
    <submittedName>
        <fullName evidence="2">Periplasmic/secreted protein</fullName>
    </submittedName>
</protein>
<dbReference type="PANTHER" id="PTHR34387">
    <property type="entry name" value="SLR1258 PROTEIN"/>
    <property type="match status" value="1"/>
</dbReference>
<accession>A0AB36DZK6</accession>
<dbReference type="InterPro" id="IPR052022">
    <property type="entry name" value="26kDa_periplasmic_antigen"/>
</dbReference>
<comment type="caution">
    <text evidence="2">The sequence shown here is derived from an EMBL/GenBank/DDBJ whole genome shotgun (WGS) entry which is preliminary data.</text>
</comment>
<evidence type="ECO:0000256" key="1">
    <source>
        <dbReference type="SAM" id="SignalP"/>
    </source>
</evidence>
<name>A0AB36DZK6_9PAST</name>
<dbReference type="Gene3D" id="3.30.70.2970">
    <property type="entry name" value="Protein of unknown function (DUF541), domain 2"/>
    <property type="match status" value="1"/>
</dbReference>
<dbReference type="Proteomes" id="UP000092527">
    <property type="component" value="Unassembled WGS sequence"/>
</dbReference>
<dbReference type="EMBL" id="JTJU01000095">
    <property type="protein sequence ID" value="OBX06595.1"/>
    <property type="molecule type" value="Genomic_DNA"/>
</dbReference>
<reference evidence="2 3" key="1">
    <citation type="submission" date="2014-11" db="EMBL/GenBank/DDBJ databases">
        <title>Pan-genome of Gallibacterium spp.</title>
        <authorList>
            <person name="Kudirkiene E."/>
            <person name="Bojesen A.M."/>
        </authorList>
    </citation>
    <scope>NUCLEOTIDE SEQUENCE [LARGE SCALE GENOMIC DNA]</scope>
    <source>
        <strain evidence="2 3">18469/18</strain>
    </source>
</reference>
<dbReference type="AlphaFoldDB" id="A0AB36DZK6"/>
<keyword evidence="1" id="KW-0732">Signal</keyword>
<dbReference type="GO" id="GO:0006974">
    <property type="term" value="P:DNA damage response"/>
    <property type="evidence" value="ECO:0007669"/>
    <property type="project" value="TreeGrafter"/>
</dbReference>
<proteinExistence type="predicted"/>
<dbReference type="Gene3D" id="3.30.110.170">
    <property type="entry name" value="Protein of unknown function (DUF541), domain 1"/>
    <property type="match status" value="1"/>
</dbReference>
<evidence type="ECO:0000313" key="3">
    <source>
        <dbReference type="Proteomes" id="UP000092527"/>
    </source>
</evidence>
<dbReference type="InterPro" id="IPR007497">
    <property type="entry name" value="SIMPL/DUF541"/>
</dbReference>
<dbReference type="RefSeq" id="WP_066113286.1">
    <property type="nucleotide sequence ID" value="NZ_JTJU01000095.1"/>
</dbReference>
<sequence length="247" mass="27875">MMKNLVSGKFIILWSCIAMLISWQARAGAVTEQQDTTPKIAFQATTESVVQEDKVQVVLNSQLQTSKLSKKQSQLLEQRVETLIQQLGQYKAIKVVENYRNSFANYNNQGKVTGWTLQATITLESGDFTQIAEFISDLPDNFNLSTTNFFVSPEKRKQQESEMLTTLLAEIQQKAEVIRKELHREQYRIISINIARDRAGYMLAREAPMSLAKASVQQEADNSGLSFIPGETRLMMSADVVISLSEK</sequence>